<evidence type="ECO:0008006" key="5">
    <source>
        <dbReference type="Google" id="ProtNLM"/>
    </source>
</evidence>
<sequence>MRLSRHVVPGTTSDEYEASNQQSDQASETPPKPPSPIQKDTSQPQKLNRAESESGSSSGKSEGKKKKKKKDKEWFIPDINNDHQTFIDHGCQLDPQGYPLYPNGRTTFVRLPGEEITNFGSTAFVKRHNGNNRANRKWKVWRYKCLGALVCDNPECQWAGAPPHQKRPIKCEGLAGECPGKVFHLPCENTLVRFDVHLESGWGLLRHKGTHDHSWAEAKKPDPLAKAAFAKLIKQNPSAGAFKLKLGKKADENNDEDGTFEGVTNIHPCFQNSDRLAYHCKTLLAELGIVPGKKGAGASDKFILDMFSWAARGLYIISASYLPGSEHFTFQTKWMAERLLARDKNGELYHGGLVSDVTYRYFKNGYLLSTSMFCDKLQRWIPVQLLWIRGLTVKYHQIHFTTLMRQFFDDASITAQERDLLVRQVIDFLKAQMQGHKAAYMDVFRVSDEEKAASMLKGCQQHFSAQVTRIKRNRSLVSADEEATFQKCCLDLLEPSVEGGQTHEQKINYIHRRYPRVRRWLDWWTVADVEAILFPSRRAMLSKNGTDGIPNTTNAQESLHRLYYMISRGRTSLMHGMVELFSFVKMLRDDWTAVMKGVSIKYGAKKNTEAGVSLGMTRKRQRYQNNVRPPDTTDALAEPDPKKAKTERAPKVVKTPGQGYCSYVAVPDNPSRSNQCWMAAALESLYALYTPLWQQGISGKGTDLFTALLLHFSSRVTYELNLTGSIRSTLTRGQNKLWEMANSKHPASFIRGEFSSCDFFIEILLDPLNHKKNDKFRKLFGFIEDRQFSCEALPGTRQPAEQTRRNSHVISIRPEMFLSSNTAYADVGQLFNVWTTEGIQINCGRVCRSCPEANQPLFKPAAPKKTKGRKPKRLNSEVELIGPQSNNGHNLLEISKLTFEDELPPLHLNIHLEVMHIADDRARRDFMGTTDWPFKLSIGGHTFTLMSRGYWANDHYWVKMLKSSGGMVGVWLHNDARNDGFAQLILPG</sequence>
<dbReference type="VEuPathDB" id="FungiDB:PTTG_26642"/>
<protein>
    <recommendedName>
        <fullName evidence="5">GCM domain-containing protein</fullName>
    </recommendedName>
</protein>
<evidence type="ECO:0000256" key="1">
    <source>
        <dbReference type="SAM" id="MobiDB-lite"/>
    </source>
</evidence>
<gene>
    <name evidence="2" type="ORF">PTTG_26642</name>
</gene>
<dbReference type="InterPro" id="IPR036115">
    <property type="entry name" value="GCM_dom_sf"/>
</dbReference>
<keyword evidence="4" id="KW-1185">Reference proteome</keyword>
<dbReference type="OrthoDB" id="3061527at2759"/>
<feature type="region of interest" description="Disordered" evidence="1">
    <location>
        <begin position="613"/>
        <end position="651"/>
    </location>
</feature>
<dbReference type="SUPFAM" id="SSF90073">
    <property type="entry name" value="GCM domain"/>
    <property type="match status" value="1"/>
</dbReference>
<organism evidence="2">
    <name type="scientific">Puccinia triticina (isolate 1-1 / race 1 (BBBD))</name>
    <name type="common">Brown leaf rust fungus</name>
    <dbReference type="NCBI Taxonomy" id="630390"/>
    <lineage>
        <taxon>Eukaryota</taxon>
        <taxon>Fungi</taxon>
        <taxon>Dikarya</taxon>
        <taxon>Basidiomycota</taxon>
        <taxon>Pucciniomycotina</taxon>
        <taxon>Pucciniomycetes</taxon>
        <taxon>Pucciniales</taxon>
        <taxon>Pucciniaceae</taxon>
        <taxon>Puccinia</taxon>
    </lineage>
</organism>
<dbReference type="Proteomes" id="UP000005240">
    <property type="component" value="Unassembled WGS sequence"/>
</dbReference>
<feature type="compositionally biased region" description="Basic and acidic residues" evidence="1">
    <location>
        <begin position="639"/>
        <end position="650"/>
    </location>
</feature>
<evidence type="ECO:0000313" key="2">
    <source>
        <dbReference type="EMBL" id="OAV95518.1"/>
    </source>
</evidence>
<dbReference type="EMBL" id="ADAS02000028">
    <property type="protein sequence ID" value="OAV95518.1"/>
    <property type="molecule type" value="Genomic_DNA"/>
</dbReference>
<reference evidence="3 4" key="3">
    <citation type="journal article" date="2017" name="G3 (Bethesda)">
        <title>Comparative analysis highlights variable genome content of wheat rusts and divergence of the mating loci.</title>
        <authorList>
            <person name="Cuomo C.A."/>
            <person name="Bakkeren G."/>
            <person name="Khalil H.B."/>
            <person name="Panwar V."/>
            <person name="Joly D."/>
            <person name="Linning R."/>
            <person name="Sakthikumar S."/>
            <person name="Song X."/>
            <person name="Adiconis X."/>
            <person name="Fan L."/>
            <person name="Goldberg J.M."/>
            <person name="Levin J.Z."/>
            <person name="Young S."/>
            <person name="Zeng Q."/>
            <person name="Anikster Y."/>
            <person name="Bruce M."/>
            <person name="Wang M."/>
            <person name="Yin C."/>
            <person name="McCallum B."/>
            <person name="Szabo L.J."/>
            <person name="Hulbert S."/>
            <person name="Chen X."/>
            <person name="Fellers J.P."/>
        </authorList>
    </citation>
    <scope>NUCLEOTIDE SEQUENCE</scope>
    <source>
        <strain evidence="3">isolate 1-1 / race 1 (BBBD)</strain>
        <strain evidence="4">Isolate 1-1 / race 1 (BBBD)</strain>
    </source>
</reference>
<dbReference type="GO" id="GO:0006355">
    <property type="term" value="P:regulation of DNA-templated transcription"/>
    <property type="evidence" value="ECO:0007669"/>
    <property type="project" value="InterPro"/>
</dbReference>
<reference evidence="3" key="4">
    <citation type="submission" date="2025-05" db="UniProtKB">
        <authorList>
            <consortium name="EnsemblFungi"/>
        </authorList>
    </citation>
    <scope>IDENTIFICATION</scope>
    <source>
        <strain evidence="3">isolate 1-1 / race 1 (BBBD)</strain>
    </source>
</reference>
<accession>A0A180GT23</accession>
<proteinExistence type="predicted"/>
<reference evidence="2" key="1">
    <citation type="submission" date="2009-11" db="EMBL/GenBank/DDBJ databases">
        <authorList>
            <consortium name="The Broad Institute Genome Sequencing Platform"/>
            <person name="Ward D."/>
            <person name="Feldgarden M."/>
            <person name="Earl A."/>
            <person name="Young S.K."/>
            <person name="Zeng Q."/>
            <person name="Koehrsen M."/>
            <person name="Alvarado L."/>
            <person name="Berlin A."/>
            <person name="Bochicchio J."/>
            <person name="Borenstein D."/>
            <person name="Chapman S.B."/>
            <person name="Chen Z."/>
            <person name="Engels R."/>
            <person name="Freedman E."/>
            <person name="Gellesch M."/>
            <person name="Goldberg J."/>
            <person name="Griggs A."/>
            <person name="Gujja S."/>
            <person name="Heilman E."/>
            <person name="Heiman D."/>
            <person name="Hepburn T."/>
            <person name="Howarth C."/>
            <person name="Jen D."/>
            <person name="Larson L."/>
            <person name="Lewis B."/>
            <person name="Mehta T."/>
            <person name="Park D."/>
            <person name="Pearson M."/>
            <person name="Roberts A."/>
            <person name="Saif S."/>
            <person name="Shea T."/>
            <person name="Shenoy N."/>
            <person name="Sisk P."/>
            <person name="Stolte C."/>
            <person name="Sykes S."/>
            <person name="Thomson T."/>
            <person name="Walk T."/>
            <person name="White J."/>
            <person name="Yandava C."/>
            <person name="Izard J."/>
            <person name="Baranova O.V."/>
            <person name="Blanton J.M."/>
            <person name="Tanner A.C."/>
            <person name="Dewhirst F.E."/>
            <person name="Haas B."/>
            <person name="Nusbaum C."/>
            <person name="Birren B."/>
        </authorList>
    </citation>
    <scope>NUCLEOTIDE SEQUENCE [LARGE SCALE GENOMIC DNA]</scope>
    <source>
        <strain evidence="2">1-1 BBBD Race 1</strain>
    </source>
</reference>
<name>A0A180GT23_PUCT1</name>
<dbReference type="AlphaFoldDB" id="A0A180GT23"/>
<reference evidence="2" key="2">
    <citation type="submission" date="2016-05" db="EMBL/GenBank/DDBJ databases">
        <title>Comparative analysis highlights variable genome content of wheat rusts and divergence of the mating loci.</title>
        <authorList>
            <person name="Cuomo C.A."/>
            <person name="Bakkeren G."/>
            <person name="Szabo L."/>
            <person name="Khalil H."/>
            <person name="Joly D."/>
            <person name="Goldberg J."/>
            <person name="Young S."/>
            <person name="Zeng Q."/>
            <person name="Fellers J."/>
        </authorList>
    </citation>
    <scope>NUCLEOTIDE SEQUENCE [LARGE SCALE GENOMIC DNA]</scope>
    <source>
        <strain evidence="2">1-1 BBBD Race 1</strain>
    </source>
</reference>
<dbReference type="GO" id="GO:0003677">
    <property type="term" value="F:DNA binding"/>
    <property type="evidence" value="ECO:0007669"/>
    <property type="project" value="InterPro"/>
</dbReference>
<dbReference type="STRING" id="630390.A0A180GT23"/>
<feature type="region of interest" description="Disordered" evidence="1">
    <location>
        <begin position="1"/>
        <end position="73"/>
    </location>
</feature>
<dbReference type="EnsemblFungi" id="PTTG_26642-t43_1">
    <property type="protein sequence ID" value="PTTG_26642-t43_1-p1"/>
    <property type="gene ID" value="PTTG_26642"/>
</dbReference>
<evidence type="ECO:0000313" key="4">
    <source>
        <dbReference type="Proteomes" id="UP000005240"/>
    </source>
</evidence>
<evidence type="ECO:0000313" key="3">
    <source>
        <dbReference type="EnsemblFungi" id="PTTG_26642-t43_1-p1"/>
    </source>
</evidence>
<feature type="compositionally biased region" description="Polar residues" evidence="1">
    <location>
        <begin position="10"/>
        <end position="28"/>
    </location>
</feature>